<proteinExistence type="predicted"/>
<dbReference type="CDD" id="cd02440">
    <property type="entry name" value="AdoMet_MTases"/>
    <property type="match status" value="1"/>
</dbReference>
<keyword evidence="1" id="KW-0489">Methyltransferase</keyword>
<protein>
    <submittedName>
        <fullName evidence="1">Putative methyltransferase</fullName>
    </submittedName>
</protein>
<keyword evidence="2" id="KW-1185">Reference proteome</keyword>
<dbReference type="KEGG" id="gfl:GRFL_2423"/>
<dbReference type="Proteomes" id="UP000186230">
    <property type="component" value="Chromosome"/>
</dbReference>
<dbReference type="EMBL" id="CP016359">
    <property type="protein sequence ID" value="APU69147.1"/>
    <property type="molecule type" value="Genomic_DNA"/>
</dbReference>
<evidence type="ECO:0000313" key="2">
    <source>
        <dbReference type="Proteomes" id="UP000186230"/>
    </source>
</evidence>
<dbReference type="Pfam" id="PF13649">
    <property type="entry name" value="Methyltransf_25"/>
    <property type="match status" value="1"/>
</dbReference>
<reference evidence="1 2" key="1">
    <citation type="submission" date="2016-07" db="EMBL/GenBank/DDBJ databases">
        <title>Multi-omics approach to identify versatile polysaccharide utilization systems of a marine flavobacterium Gramella flava.</title>
        <authorList>
            <person name="Tang K."/>
        </authorList>
    </citation>
    <scope>NUCLEOTIDE SEQUENCE [LARGE SCALE GENOMIC DNA]</scope>
    <source>
        <strain evidence="1 2">JLT2011</strain>
    </source>
</reference>
<dbReference type="STRING" id="1229726.GRFL_2423"/>
<sequence length="232" mass="26592">MSKNKDIFGEAAKAYYFNEDQTPITVKSPDFDDDTIPVAYLFRDYAEMPVLEQAALEMCEGTVLDVGCSVGSHSLYLQKKGLEVTGIDISEASVEIAKKRGFSQAQVQDFYKIENGRFDTLLFLMNGSGIIGRTENLPKFFQQCRKLLNENGKILMDSSDLIFLLDEEPEIFEEYYGEMQFQISWKDHSSEAFDWLYIDPETLKKAAEDNNFQCTIVKEGEHYDYLAELRPL</sequence>
<accession>A0A1L7I6C1</accession>
<dbReference type="GO" id="GO:0032259">
    <property type="term" value="P:methylation"/>
    <property type="evidence" value="ECO:0007669"/>
    <property type="project" value="UniProtKB-KW"/>
</dbReference>
<dbReference type="InterPro" id="IPR029063">
    <property type="entry name" value="SAM-dependent_MTases_sf"/>
</dbReference>
<dbReference type="Gene3D" id="3.40.50.150">
    <property type="entry name" value="Vaccinia Virus protein VP39"/>
    <property type="match status" value="1"/>
</dbReference>
<organism evidence="1 2">
    <name type="scientific">Christiangramia flava JLT2011</name>
    <dbReference type="NCBI Taxonomy" id="1229726"/>
    <lineage>
        <taxon>Bacteria</taxon>
        <taxon>Pseudomonadati</taxon>
        <taxon>Bacteroidota</taxon>
        <taxon>Flavobacteriia</taxon>
        <taxon>Flavobacteriales</taxon>
        <taxon>Flavobacteriaceae</taxon>
        <taxon>Christiangramia</taxon>
    </lineage>
</organism>
<name>A0A1L7I6C1_9FLAO</name>
<dbReference type="SUPFAM" id="SSF53335">
    <property type="entry name" value="S-adenosyl-L-methionine-dependent methyltransferases"/>
    <property type="match status" value="1"/>
</dbReference>
<dbReference type="InterPro" id="IPR041698">
    <property type="entry name" value="Methyltransf_25"/>
</dbReference>
<keyword evidence="1" id="KW-0808">Transferase</keyword>
<dbReference type="GO" id="GO:0008168">
    <property type="term" value="F:methyltransferase activity"/>
    <property type="evidence" value="ECO:0007669"/>
    <property type="project" value="UniProtKB-KW"/>
</dbReference>
<gene>
    <name evidence="1" type="ORF">GRFL_2423</name>
</gene>
<dbReference type="AlphaFoldDB" id="A0A1L7I6C1"/>
<evidence type="ECO:0000313" key="1">
    <source>
        <dbReference type="EMBL" id="APU69147.1"/>
    </source>
</evidence>
<dbReference type="OrthoDB" id="1143568at2"/>
<dbReference type="RefSeq" id="WP_083644840.1">
    <property type="nucleotide sequence ID" value="NZ_AMRU01000011.1"/>
</dbReference>